<name>A0A5B7KAC1_PORTR</name>
<feature type="region of interest" description="Disordered" evidence="1">
    <location>
        <begin position="1"/>
        <end position="65"/>
    </location>
</feature>
<dbReference type="Proteomes" id="UP000324222">
    <property type="component" value="Unassembled WGS sequence"/>
</dbReference>
<reference evidence="2 3" key="1">
    <citation type="submission" date="2019-05" db="EMBL/GenBank/DDBJ databases">
        <title>Another draft genome of Portunus trituberculatus and its Hox gene families provides insights of decapod evolution.</title>
        <authorList>
            <person name="Jeong J.-H."/>
            <person name="Song I."/>
            <person name="Kim S."/>
            <person name="Choi T."/>
            <person name="Kim D."/>
            <person name="Ryu S."/>
            <person name="Kim W."/>
        </authorList>
    </citation>
    <scope>NUCLEOTIDE SEQUENCE [LARGE SCALE GENOMIC DNA]</scope>
    <source>
        <tissue evidence="2">Muscle</tissue>
    </source>
</reference>
<dbReference type="EMBL" id="VSRR010146599">
    <property type="protein sequence ID" value="MPD05553.1"/>
    <property type="molecule type" value="Genomic_DNA"/>
</dbReference>
<proteinExistence type="predicted"/>
<sequence length="65" mass="7855">MRMKRKRISPRSLRSHRDLRPLRMMTSPSEEIVTVLEGERGTDNLDPRMEKEEEEEKEEEKEEGR</sequence>
<feature type="compositionally biased region" description="Basic and acidic residues" evidence="1">
    <location>
        <begin position="37"/>
        <end position="51"/>
    </location>
</feature>
<keyword evidence="3" id="KW-1185">Reference proteome</keyword>
<feature type="compositionally biased region" description="Acidic residues" evidence="1">
    <location>
        <begin position="52"/>
        <end position="65"/>
    </location>
</feature>
<evidence type="ECO:0000256" key="1">
    <source>
        <dbReference type="SAM" id="MobiDB-lite"/>
    </source>
</evidence>
<organism evidence="2 3">
    <name type="scientific">Portunus trituberculatus</name>
    <name type="common">Swimming crab</name>
    <name type="synonym">Neptunus trituberculatus</name>
    <dbReference type="NCBI Taxonomy" id="210409"/>
    <lineage>
        <taxon>Eukaryota</taxon>
        <taxon>Metazoa</taxon>
        <taxon>Ecdysozoa</taxon>
        <taxon>Arthropoda</taxon>
        <taxon>Crustacea</taxon>
        <taxon>Multicrustacea</taxon>
        <taxon>Malacostraca</taxon>
        <taxon>Eumalacostraca</taxon>
        <taxon>Eucarida</taxon>
        <taxon>Decapoda</taxon>
        <taxon>Pleocyemata</taxon>
        <taxon>Brachyura</taxon>
        <taxon>Eubrachyura</taxon>
        <taxon>Portunoidea</taxon>
        <taxon>Portunidae</taxon>
        <taxon>Portuninae</taxon>
        <taxon>Portunus</taxon>
    </lineage>
</organism>
<gene>
    <name evidence="2" type="ORF">E2C01_101302</name>
</gene>
<comment type="caution">
    <text evidence="2">The sequence shown here is derived from an EMBL/GenBank/DDBJ whole genome shotgun (WGS) entry which is preliminary data.</text>
</comment>
<accession>A0A5B7KAC1</accession>
<evidence type="ECO:0000313" key="3">
    <source>
        <dbReference type="Proteomes" id="UP000324222"/>
    </source>
</evidence>
<dbReference type="AlphaFoldDB" id="A0A5B7KAC1"/>
<protein>
    <submittedName>
        <fullName evidence="2">Uncharacterized protein</fullName>
    </submittedName>
</protein>
<evidence type="ECO:0000313" key="2">
    <source>
        <dbReference type="EMBL" id="MPD05553.1"/>
    </source>
</evidence>